<comment type="catalytic activity">
    <reaction evidence="8">
        <text>L-seryl-[protein] + ATP = O-phospho-L-seryl-[protein] + ADP + H(+)</text>
        <dbReference type="Rhea" id="RHEA:17989"/>
        <dbReference type="Rhea" id="RHEA-COMP:9863"/>
        <dbReference type="Rhea" id="RHEA-COMP:11604"/>
        <dbReference type="ChEBI" id="CHEBI:15378"/>
        <dbReference type="ChEBI" id="CHEBI:29999"/>
        <dbReference type="ChEBI" id="CHEBI:30616"/>
        <dbReference type="ChEBI" id="CHEBI:83421"/>
        <dbReference type="ChEBI" id="CHEBI:456216"/>
        <dbReference type="EC" id="2.7.11.1"/>
    </reaction>
</comment>
<evidence type="ECO:0000256" key="2">
    <source>
        <dbReference type="ARBA" id="ARBA00022527"/>
    </source>
</evidence>
<keyword evidence="3" id="KW-0808">Transferase</keyword>
<dbReference type="PROSITE" id="PS00108">
    <property type="entry name" value="PROTEIN_KINASE_ST"/>
    <property type="match status" value="1"/>
</dbReference>
<dbReference type="InterPro" id="IPR008271">
    <property type="entry name" value="Ser/Thr_kinase_AS"/>
</dbReference>
<dbReference type="EC" id="2.7.11.1" evidence="1"/>
<dbReference type="PANTHER" id="PTHR24054">
    <property type="entry name" value="CASEIN KINASE II SUBUNIT ALPHA"/>
    <property type="match status" value="1"/>
</dbReference>
<proteinExistence type="predicted"/>
<dbReference type="GeneID" id="7200315"/>
<dbReference type="OrthoDB" id="43790at2759"/>
<evidence type="ECO:0000313" key="10">
    <source>
        <dbReference type="EMBL" id="EEC49214.1"/>
    </source>
</evidence>
<dbReference type="KEGG" id="pti:PHATRDRAFT_4216"/>
<evidence type="ECO:0000256" key="6">
    <source>
        <dbReference type="ARBA" id="ARBA00022840"/>
    </source>
</evidence>
<dbReference type="PaxDb" id="2850-Phatr4216"/>
<keyword evidence="5" id="KW-0418">Kinase</keyword>
<dbReference type="GO" id="GO:0005829">
    <property type="term" value="C:cytosol"/>
    <property type="evidence" value="ECO:0007669"/>
    <property type="project" value="TreeGrafter"/>
</dbReference>
<accession>B7FWJ0</accession>
<dbReference type="GO" id="GO:0004674">
    <property type="term" value="F:protein serine/threonine kinase activity"/>
    <property type="evidence" value="ECO:0007669"/>
    <property type="project" value="UniProtKB-KW"/>
</dbReference>
<dbReference type="GO" id="GO:0005956">
    <property type="term" value="C:protein kinase CK2 complex"/>
    <property type="evidence" value="ECO:0007669"/>
    <property type="project" value="TreeGrafter"/>
</dbReference>
<feature type="non-terminal residue" evidence="10">
    <location>
        <position position="1"/>
    </location>
</feature>
<dbReference type="SMART" id="SM00220">
    <property type="entry name" value="S_TKc"/>
    <property type="match status" value="1"/>
</dbReference>
<dbReference type="GO" id="GO:0051726">
    <property type="term" value="P:regulation of cell cycle"/>
    <property type="evidence" value="ECO:0007669"/>
    <property type="project" value="TreeGrafter"/>
</dbReference>
<evidence type="ECO:0000256" key="3">
    <source>
        <dbReference type="ARBA" id="ARBA00022679"/>
    </source>
</evidence>
<dbReference type="HOGENOM" id="CLU_000288_70_4_1"/>
<evidence type="ECO:0000256" key="5">
    <source>
        <dbReference type="ARBA" id="ARBA00022777"/>
    </source>
</evidence>
<reference evidence="11" key="2">
    <citation type="submission" date="2008-08" db="EMBL/GenBank/DDBJ databases">
        <authorList>
            <consortium name="Diatom Consortium"/>
            <person name="Grigoriev I."/>
            <person name="Grimwood J."/>
            <person name="Kuo A."/>
            <person name="Otillar R.P."/>
            <person name="Salamov A."/>
            <person name="Detter J.C."/>
            <person name="Lindquist E."/>
            <person name="Shapiro H."/>
            <person name="Lucas S."/>
            <person name="Glavina del Rio T."/>
            <person name="Pitluck S."/>
            <person name="Rokhsar D."/>
            <person name="Bowler C."/>
        </authorList>
    </citation>
    <scope>GENOME REANNOTATION</scope>
    <source>
        <strain evidence="11">CCAP 1055/1</strain>
    </source>
</reference>
<dbReference type="GO" id="GO:0006357">
    <property type="term" value="P:regulation of transcription by RNA polymerase II"/>
    <property type="evidence" value="ECO:0007669"/>
    <property type="project" value="UniProtKB-ARBA"/>
</dbReference>
<evidence type="ECO:0000256" key="1">
    <source>
        <dbReference type="ARBA" id="ARBA00012513"/>
    </source>
</evidence>
<organism evidence="10 11">
    <name type="scientific">Phaeodactylum tricornutum (strain CCAP 1055/1)</name>
    <dbReference type="NCBI Taxonomy" id="556484"/>
    <lineage>
        <taxon>Eukaryota</taxon>
        <taxon>Sar</taxon>
        <taxon>Stramenopiles</taxon>
        <taxon>Ochrophyta</taxon>
        <taxon>Bacillariophyta</taxon>
        <taxon>Bacillariophyceae</taxon>
        <taxon>Bacillariophycidae</taxon>
        <taxon>Naviculales</taxon>
        <taxon>Phaeodactylaceae</taxon>
        <taxon>Phaeodactylum</taxon>
    </lineage>
</organism>
<keyword evidence="2" id="KW-0723">Serine/threonine-protein kinase</keyword>
<dbReference type="EMBL" id="CM000609">
    <property type="protein sequence ID" value="EEC49214.1"/>
    <property type="molecule type" value="Genomic_DNA"/>
</dbReference>
<gene>
    <name evidence="10" type="ORF">PHATRDRAFT_4216</name>
</gene>
<dbReference type="Gene3D" id="1.10.510.10">
    <property type="entry name" value="Transferase(Phosphotransferase) domain 1"/>
    <property type="match status" value="1"/>
</dbReference>
<evidence type="ECO:0000256" key="8">
    <source>
        <dbReference type="ARBA" id="ARBA00048679"/>
    </source>
</evidence>
<reference evidence="10 11" key="1">
    <citation type="journal article" date="2008" name="Nature">
        <title>The Phaeodactylum genome reveals the evolutionary history of diatom genomes.</title>
        <authorList>
            <person name="Bowler C."/>
            <person name="Allen A.E."/>
            <person name="Badger J.H."/>
            <person name="Grimwood J."/>
            <person name="Jabbari K."/>
            <person name="Kuo A."/>
            <person name="Maheswari U."/>
            <person name="Martens C."/>
            <person name="Maumus F."/>
            <person name="Otillar R.P."/>
            <person name="Rayko E."/>
            <person name="Salamov A."/>
            <person name="Vandepoele K."/>
            <person name="Beszteri B."/>
            <person name="Gruber A."/>
            <person name="Heijde M."/>
            <person name="Katinka M."/>
            <person name="Mock T."/>
            <person name="Valentin K."/>
            <person name="Verret F."/>
            <person name="Berges J.A."/>
            <person name="Brownlee C."/>
            <person name="Cadoret J.P."/>
            <person name="Chiovitti A."/>
            <person name="Choi C.J."/>
            <person name="Coesel S."/>
            <person name="De Martino A."/>
            <person name="Detter J.C."/>
            <person name="Durkin C."/>
            <person name="Falciatore A."/>
            <person name="Fournet J."/>
            <person name="Haruta M."/>
            <person name="Huysman M.J."/>
            <person name="Jenkins B.D."/>
            <person name="Jiroutova K."/>
            <person name="Jorgensen R.E."/>
            <person name="Joubert Y."/>
            <person name="Kaplan A."/>
            <person name="Kroger N."/>
            <person name="Kroth P.G."/>
            <person name="La Roche J."/>
            <person name="Lindquist E."/>
            <person name="Lommer M."/>
            <person name="Martin-Jezequel V."/>
            <person name="Lopez P.J."/>
            <person name="Lucas S."/>
            <person name="Mangogna M."/>
            <person name="McGinnis K."/>
            <person name="Medlin L.K."/>
            <person name="Montsant A."/>
            <person name="Oudot-Le Secq M.P."/>
            <person name="Napoli C."/>
            <person name="Obornik M."/>
            <person name="Parker M.S."/>
            <person name="Petit J.L."/>
            <person name="Porcel B.M."/>
            <person name="Poulsen N."/>
            <person name="Robison M."/>
            <person name="Rychlewski L."/>
            <person name="Rynearson T.A."/>
            <person name="Schmutz J."/>
            <person name="Shapiro H."/>
            <person name="Siaut M."/>
            <person name="Stanley M."/>
            <person name="Sussman M.R."/>
            <person name="Taylor A.R."/>
            <person name="Vardi A."/>
            <person name="von Dassow P."/>
            <person name="Vyverman W."/>
            <person name="Willis A."/>
            <person name="Wyrwicz L.S."/>
            <person name="Rokhsar D.S."/>
            <person name="Weissenbach J."/>
            <person name="Armbrust E.V."/>
            <person name="Green B.R."/>
            <person name="Van de Peer Y."/>
            <person name="Grigoriev I.V."/>
        </authorList>
    </citation>
    <scope>NUCLEOTIDE SEQUENCE [LARGE SCALE GENOMIC DNA]</scope>
    <source>
        <strain evidence="10 11">CCAP 1055/1</strain>
    </source>
</reference>
<dbReference type="eggNOG" id="KOG0668">
    <property type="taxonomic scope" value="Eukaryota"/>
</dbReference>
<evidence type="ECO:0000256" key="7">
    <source>
        <dbReference type="ARBA" id="ARBA00047899"/>
    </source>
</evidence>
<keyword evidence="6" id="KW-0067">ATP-binding</keyword>
<dbReference type="AlphaFoldDB" id="B7FWJ0"/>
<comment type="catalytic activity">
    <reaction evidence="7">
        <text>L-threonyl-[protein] + ATP = O-phospho-L-threonyl-[protein] + ADP + H(+)</text>
        <dbReference type="Rhea" id="RHEA:46608"/>
        <dbReference type="Rhea" id="RHEA-COMP:11060"/>
        <dbReference type="Rhea" id="RHEA-COMP:11605"/>
        <dbReference type="ChEBI" id="CHEBI:15378"/>
        <dbReference type="ChEBI" id="CHEBI:30013"/>
        <dbReference type="ChEBI" id="CHEBI:30616"/>
        <dbReference type="ChEBI" id="CHEBI:61977"/>
        <dbReference type="ChEBI" id="CHEBI:456216"/>
        <dbReference type="EC" id="2.7.11.1"/>
    </reaction>
</comment>
<dbReference type="PANTHER" id="PTHR24054:SF0">
    <property type="entry name" value="CASEIN KINASE II SUBUNIT ALPHA"/>
    <property type="match status" value="1"/>
</dbReference>
<dbReference type="SUPFAM" id="SSF56112">
    <property type="entry name" value="Protein kinase-like (PK-like)"/>
    <property type="match status" value="1"/>
</dbReference>
<evidence type="ECO:0000313" key="11">
    <source>
        <dbReference type="Proteomes" id="UP000000759"/>
    </source>
</evidence>
<evidence type="ECO:0000256" key="4">
    <source>
        <dbReference type="ARBA" id="ARBA00022741"/>
    </source>
</evidence>
<keyword evidence="4" id="KW-0547">Nucleotide-binding</keyword>
<keyword evidence="11" id="KW-1185">Reference proteome</keyword>
<dbReference type="STRING" id="556484.B7FWJ0"/>
<feature type="non-terminal residue" evidence="10">
    <location>
        <position position="350"/>
    </location>
</feature>
<dbReference type="FunFam" id="1.10.510.10:FF:000459">
    <property type="entry name" value="Casein kinase II subunit alpha"/>
    <property type="match status" value="1"/>
</dbReference>
<dbReference type="InParanoid" id="B7FWJ0"/>
<dbReference type="InterPro" id="IPR011009">
    <property type="entry name" value="Kinase-like_dom_sf"/>
</dbReference>
<name>B7FWJ0_PHATC</name>
<dbReference type="Proteomes" id="UP000000759">
    <property type="component" value="Chromosome 6"/>
</dbReference>
<protein>
    <recommendedName>
        <fullName evidence="1">non-specific serine/threonine protein kinase</fullName>
        <ecNumber evidence="1">2.7.11.1</ecNumber>
    </recommendedName>
</protein>
<dbReference type="InterPro" id="IPR045216">
    <property type="entry name" value="CK2_alpha"/>
</dbReference>
<dbReference type="PROSITE" id="PS50011">
    <property type="entry name" value="PROTEIN_KINASE_DOM"/>
    <property type="match status" value="1"/>
</dbReference>
<dbReference type="GO" id="GO:0005524">
    <property type="term" value="F:ATP binding"/>
    <property type="evidence" value="ECO:0007669"/>
    <property type="project" value="UniProtKB-KW"/>
</dbReference>
<dbReference type="Gene3D" id="3.30.200.20">
    <property type="entry name" value="Phosphorylase Kinase, domain 1"/>
    <property type="match status" value="1"/>
</dbReference>
<dbReference type="RefSeq" id="XP_002179391.1">
    <property type="nucleotide sequence ID" value="XM_002179355.1"/>
</dbReference>
<feature type="domain" description="Protein kinase" evidence="9">
    <location>
        <begin position="27"/>
        <end position="345"/>
    </location>
</feature>
<dbReference type="InterPro" id="IPR000719">
    <property type="entry name" value="Prot_kinase_dom"/>
</dbReference>
<dbReference type="GO" id="GO:0031981">
    <property type="term" value="C:nuclear lumen"/>
    <property type="evidence" value="ECO:0007669"/>
    <property type="project" value="UniProtKB-ARBA"/>
</dbReference>
<dbReference type="Pfam" id="PF00069">
    <property type="entry name" value="Pkinase"/>
    <property type="match status" value="1"/>
</dbReference>
<sequence>QQNPSYYDFEHAKFPPPNLSVFTPESFQITRRLGTEKFSDVFEALYVGSKPLVTRHAEIVNTHRDQSPELVVLKVLKPVSPRKIRRELLVLQHASKIPSLVRILGIVIPPEPSSDQVTLPRMPSITNSNVANQSEMSPFLSDYEIRYYLYHLLLALDKLHAQGMMHRDVKPRNVLINRAHRKVRHPPLTLIDLGLADFYVPQNAYNVRVASRHYKSPELLVGFESYDYALDIWGVGCILAGLLCRREPFFRGKDNIDQLGRIISALGTNDLLVYLQKYNIPHTESLQDLLAKYQPHHQVRQPWLRWMAEGVQRPSRDGLDLLDRLLVYDHEKRLTARQAMQHPFFDVVKE</sequence>
<evidence type="ECO:0000259" key="9">
    <source>
        <dbReference type="PROSITE" id="PS50011"/>
    </source>
</evidence>